<gene>
    <name evidence="2" type="ORF">VMCG_01769</name>
</gene>
<dbReference type="PANTHER" id="PTHR37017">
    <property type="entry name" value="AB HYDROLASE-1 DOMAIN-CONTAINING PROTEIN-RELATED"/>
    <property type="match status" value="1"/>
</dbReference>
<name>A0A423X431_9PEZI</name>
<proteinExistence type="predicted"/>
<evidence type="ECO:0000313" key="3">
    <source>
        <dbReference type="Proteomes" id="UP000283895"/>
    </source>
</evidence>
<dbReference type="InterPro" id="IPR000073">
    <property type="entry name" value="AB_hydrolase_1"/>
</dbReference>
<dbReference type="OrthoDB" id="408373at2759"/>
<dbReference type="EMBL" id="LKEA01000003">
    <property type="protein sequence ID" value="ROW10502.1"/>
    <property type="molecule type" value="Genomic_DNA"/>
</dbReference>
<reference evidence="2 3" key="1">
    <citation type="submission" date="2015-09" db="EMBL/GenBank/DDBJ databases">
        <title>Host preference determinants of Valsa canker pathogens revealed by comparative genomics.</title>
        <authorList>
            <person name="Yin Z."/>
            <person name="Huang L."/>
        </authorList>
    </citation>
    <scope>NUCLEOTIDE SEQUENCE [LARGE SCALE GENOMIC DNA]</scope>
    <source>
        <strain evidence="2 3">03-1</strain>
    </source>
</reference>
<dbReference type="PANTHER" id="PTHR37017:SF11">
    <property type="entry name" value="ESTERASE_LIPASE_THIOESTERASE DOMAIN-CONTAINING PROTEIN"/>
    <property type="match status" value="1"/>
</dbReference>
<dbReference type="AlphaFoldDB" id="A0A423X431"/>
<keyword evidence="3" id="KW-1185">Reference proteome</keyword>
<dbReference type="Proteomes" id="UP000283895">
    <property type="component" value="Unassembled WGS sequence"/>
</dbReference>
<sequence length="251" mass="27350">MASNTTFILVPGAWHPASSFSLIMEPLKTAGYNVVGINLASCGAEPPLDNFKPDVDLISRAIEEAAEKGQDVVLFMHSYGGVVGAEACRGLGKEEREASGKKGGVVRLIYCCAFVIDEGFSVMDMLNNQPFPWFVVADNGRRVTPDTPKYIFYNDLSHEEAQKCVDALAHHSYRCFSTKVTYPAYKFIPTTYLYCTKDNALVLPVQEDIVEGARKSGVNIDTVTLEASHSPFLSIPDRVVAACLTAIGQSL</sequence>
<evidence type="ECO:0000313" key="2">
    <source>
        <dbReference type="EMBL" id="ROW10502.1"/>
    </source>
</evidence>
<dbReference type="Gene3D" id="3.40.50.1820">
    <property type="entry name" value="alpha/beta hydrolase"/>
    <property type="match status" value="1"/>
</dbReference>
<dbReference type="SUPFAM" id="SSF53474">
    <property type="entry name" value="alpha/beta-Hydrolases"/>
    <property type="match status" value="1"/>
</dbReference>
<dbReference type="Pfam" id="PF12697">
    <property type="entry name" value="Abhydrolase_6"/>
    <property type="match status" value="1"/>
</dbReference>
<accession>A0A423X431</accession>
<feature type="domain" description="AB hydrolase-1" evidence="1">
    <location>
        <begin position="8"/>
        <end position="242"/>
    </location>
</feature>
<dbReference type="InterPro" id="IPR052897">
    <property type="entry name" value="Sec-Metab_Biosynth_Hydrolase"/>
</dbReference>
<comment type="caution">
    <text evidence="2">The sequence shown here is derived from an EMBL/GenBank/DDBJ whole genome shotgun (WGS) entry which is preliminary data.</text>
</comment>
<evidence type="ECO:0000259" key="1">
    <source>
        <dbReference type="Pfam" id="PF12697"/>
    </source>
</evidence>
<organism evidence="2 3">
    <name type="scientific">Cytospora schulzeri</name>
    <dbReference type="NCBI Taxonomy" id="448051"/>
    <lineage>
        <taxon>Eukaryota</taxon>
        <taxon>Fungi</taxon>
        <taxon>Dikarya</taxon>
        <taxon>Ascomycota</taxon>
        <taxon>Pezizomycotina</taxon>
        <taxon>Sordariomycetes</taxon>
        <taxon>Sordariomycetidae</taxon>
        <taxon>Diaporthales</taxon>
        <taxon>Cytosporaceae</taxon>
        <taxon>Cytospora</taxon>
    </lineage>
</organism>
<dbReference type="InterPro" id="IPR029058">
    <property type="entry name" value="AB_hydrolase_fold"/>
</dbReference>
<dbReference type="STRING" id="356882.A0A423X431"/>
<protein>
    <recommendedName>
        <fullName evidence="1">AB hydrolase-1 domain-containing protein</fullName>
    </recommendedName>
</protein>